<gene>
    <name evidence="2" type="ORF">QR685DRAFT_578826</name>
</gene>
<feature type="compositionally biased region" description="Polar residues" evidence="1">
    <location>
        <begin position="19"/>
        <end position="46"/>
    </location>
</feature>
<keyword evidence="3" id="KW-1185">Reference proteome</keyword>
<comment type="caution">
    <text evidence="2">The sequence shown here is derived from an EMBL/GenBank/DDBJ whole genome shotgun (WGS) entry which is preliminary data.</text>
</comment>
<feature type="compositionally biased region" description="Polar residues" evidence="1">
    <location>
        <begin position="70"/>
        <end position="80"/>
    </location>
</feature>
<feature type="compositionally biased region" description="Low complexity" evidence="1">
    <location>
        <begin position="1"/>
        <end position="11"/>
    </location>
</feature>
<feature type="compositionally biased region" description="Pro residues" evidence="1">
    <location>
        <begin position="51"/>
        <end position="63"/>
    </location>
</feature>
<feature type="region of interest" description="Disordered" evidence="1">
    <location>
        <begin position="1"/>
        <end position="136"/>
    </location>
</feature>
<feature type="compositionally biased region" description="Low complexity" evidence="1">
    <location>
        <begin position="178"/>
        <end position="191"/>
    </location>
</feature>
<dbReference type="EMBL" id="JAVLET010000001">
    <property type="protein sequence ID" value="KAL0475891.1"/>
    <property type="molecule type" value="Genomic_DNA"/>
</dbReference>
<evidence type="ECO:0000313" key="3">
    <source>
        <dbReference type="Proteomes" id="UP001451303"/>
    </source>
</evidence>
<sequence>MASTSSKTASPAPSPPSTNPRLQISTSIQNDDANTESATSSTCFQRSSAPSPSPTLPSPPQPLPSKVEPITSQLEPSPSIYSPRPDPLPCSADATRSTSPVGVGPTRPNSPAHLVNEDEPLVPEAPSSPVLTHSVPFPVPVGARVVVPELVQDVRAGSEPGLGCETTTTTTPEEEDSAAAPASSTTSSTSPQTHLDTGIDTETYMLTPISIPSVTSTRTRESPERRAETAVVMEGKGNEGVEDGRRHPLVKVKEGGIALLELKEVLSSEKILWNGKVEMSEAGVMKVQGQDTRPSRN</sequence>
<dbReference type="Proteomes" id="UP001451303">
    <property type="component" value="Unassembled WGS sequence"/>
</dbReference>
<organism evidence="2 3">
    <name type="scientific">Neurospora intermedia</name>
    <dbReference type="NCBI Taxonomy" id="5142"/>
    <lineage>
        <taxon>Eukaryota</taxon>
        <taxon>Fungi</taxon>
        <taxon>Dikarya</taxon>
        <taxon>Ascomycota</taxon>
        <taxon>Pezizomycotina</taxon>
        <taxon>Sordariomycetes</taxon>
        <taxon>Sordariomycetidae</taxon>
        <taxon>Sordariales</taxon>
        <taxon>Sordariaceae</taxon>
        <taxon>Neurospora</taxon>
    </lineage>
</organism>
<protein>
    <submittedName>
        <fullName evidence="2">Uncharacterized protein</fullName>
    </submittedName>
</protein>
<proteinExistence type="predicted"/>
<feature type="region of interest" description="Disordered" evidence="1">
    <location>
        <begin position="156"/>
        <end position="201"/>
    </location>
</feature>
<evidence type="ECO:0000256" key="1">
    <source>
        <dbReference type="SAM" id="MobiDB-lite"/>
    </source>
</evidence>
<evidence type="ECO:0000313" key="2">
    <source>
        <dbReference type="EMBL" id="KAL0475891.1"/>
    </source>
</evidence>
<reference evidence="2 3" key="1">
    <citation type="submission" date="2023-09" db="EMBL/GenBank/DDBJ databases">
        <title>Multi-omics analysis of a traditional fermented food reveals byproduct-associated fungal strains for waste-to-food upcycling.</title>
        <authorList>
            <consortium name="Lawrence Berkeley National Laboratory"/>
            <person name="Rekdal V.M."/>
            <person name="Villalobos-Escobedo J.M."/>
            <person name="Rodriguez-Valeron N."/>
            <person name="Garcia M.O."/>
            <person name="Vasquez D.P."/>
            <person name="Damayanti I."/>
            <person name="Sorensen P.M."/>
            <person name="Baidoo E.E."/>
            <person name="De Carvalho A.C."/>
            <person name="Riley R."/>
            <person name="Lipzen A."/>
            <person name="He G."/>
            <person name="Yan M."/>
            <person name="Haridas S."/>
            <person name="Daum C."/>
            <person name="Yoshinaga Y."/>
            <person name="Ng V."/>
            <person name="Grigoriev I.V."/>
            <person name="Munk R."/>
            <person name="Nuraida L."/>
            <person name="Wijaya C.H."/>
            <person name="Morales P.-C."/>
            <person name="Keasling J.D."/>
        </authorList>
    </citation>
    <scope>NUCLEOTIDE SEQUENCE [LARGE SCALE GENOMIC DNA]</scope>
    <source>
        <strain evidence="2 3">FGSC 2613</strain>
    </source>
</reference>
<accession>A0ABR3DT96</accession>
<name>A0ABR3DT96_NEUIN</name>